<keyword evidence="2" id="KW-1185">Reference proteome</keyword>
<dbReference type="AlphaFoldDB" id="A0A4Y2CT92"/>
<name>A0A4Y2CT92_ARAVE</name>
<evidence type="ECO:0000313" key="1">
    <source>
        <dbReference type="EMBL" id="GBM07620.1"/>
    </source>
</evidence>
<proteinExistence type="predicted"/>
<dbReference type="Proteomes" id="UP000499080">
    <property type="component" value="Unassembled WGS sequence"/>
</dbReference>
<protein>
    <submittedName>
        <fullName evidence="1">Uncharacterized protein</fullName>
    </submittedName>
</protein>
<gene>
    <name evidence="1" type="ORF">AVEN_121335_1</name>
</gene>
<sequence length="53" mass="5947">VIKGDRSIFDQGERKGRRDEDKAQLALASLAVKERPADGVYDLEGKFKKLISQ</sequence>
<dbReference type="EMBL" id="BGPR01087553">
    <property type="protein sequence ID" value="GBM07620.1"/>
    <property type="molecule type" value="Genomic_DNA"/>
</dbReference>
<organism evidence="1 2">
    <name type="scientific">Araneus ventricosus</name>
    <name type="common">Orbweaver spider</name>
    <name type="synonym">Epeira ventricosa</name>
    <dbReference type="NCBI Taxonomy" id="182803"/>
    <lineage>
        <taxon>Eukaryota</taxon>
        <taxon>Metazoa</taxon>
        <taxon>Ecdysozoa</taxon>
        <taxon>Arthropoda</taxon>
        <taxon>Chelicerata</taxon>
        <taxon>Arachnida</taxon>
        <taxon>Araneae</taxon>
        <taxon>Araneomorphae</taxon>
        <taxon>Entelegynae</taxon>
        <taxon>Araneoidea</taxon>
        <taxon>Araneidae</taxon>
        <taxon>Araneus</taxon>
    </lineage>
</organism>
<feature type="non-terminal residue" evidence="1">
    <location>
        <position position="1"/>
    </location>
</feature>
<evidence type="ECO:0000313" key="2">
    <source>
        <dbReference type="Proteomes" id="UP000499080"/>
    </source>
</evidence>
<accession>A0A4Y2CT92</accession>
<comment type="caution">
    <text evidence="1">The sequence shown here is derived from an EMBL/GenBank/DDBJ whole genome shotgun (WGS) entry which is preliminary data.</text>
</comment>
<reference evidence="1 2" key="1">
    <citation type="journal article" date="2019" name="Sci. Rep.">
        <title>Orb-weaving spider Araneus ventricosus genome elucidates the spidroin gene catalogue.</title>
        <authorList>
            <person name="Kono N."/>
            <person name="Nakamura H."/>
            <person name="Ohtoshi R."/>
            <person name="Moran D.A.P."/>
            <person name="Shinohara A."/>
            <person name="Yoshida Y."/>
            <person name="Fujiwara M."/>
            <person name="Mori M."/>
            <person name="Tomita M."/>
            <person name="Arakawa K."/>
        </authorList>
    </citation>
    <scope>NUCLEOTIDE SEQUENCE [LARGE SCALE GENOMIC DNA]</scope>
</reference>